<dbReference type="Proteomes" id="UP000504607">
    <property type="component" value="Chromosome 8"/>
</dbReference>
<dbReference type="FunFam" id="1.25.40.10:FF:000090">
    <property type="entry name" value="Pentatricopeptide repeat-containing protein, chloroplastic"/>
    <property type="match status" value="1"/>
</dbReference>
<dbReference type="InterPro" id="IPR046849">
    <property type="entry name" value="E2_motif"/>
</dbReference>
<feature type="repeat" description="PPR" evidence="2">
    <location>
        <begin position="257"/>
        <end position="291"/>
    </location>
</feature>
<evidence type="ECO:0000256" key="2">
    <source>
        <dbReference type="PROSITE-ProRule" id="PRU00708"/>
    </source>
</evidence>
<proteinExistence type="predicted"/>
<dbReference type="Pfam" id="PF13041">
    <property type="entry name" value="PPR_2"/>
    <property type="match status" value="3"/>
</dbReference>
<dbReference type="InterPro" id="IPR011990">
    <property type="entry name" value="TPR-like_helical_dom_sf"/>
</dbReference>
<sequence>MLHRCKGYLDVRALTLYKGFHSIPRAQNRVFLTAEFRDLSDDAISGFKGLSKPNTFRWNSVIRAHVEAGFFDAALSLFSAMREAGARPDHYTFPLVNRAISSRTEHFKLGEAIHCLGIQTGFDRDVYFCNTMIEVYVRSDCIGLARRLFDEMLVRDVVSWTSMISGHIQIGDTREQFRLFRKMQREGLEPSSVTLAVILRACGVVKDVVGGIQLFGYVIKKGFESHELVQNSVLVVFSKAGCFKEMKELFSRIQMKSVVSWNIIMSAYYSMGDVSQVVHCYEKMKTELIPSHETLTLVISAFAKCGDLHQGQKVQCYALKSGQIDVVLEASLVDFFAKCGELALAIQLFEEIEMKNSTSWSVMMWGFIQHDQFRDAIDLFQRMQSSGFEPSADVLQGLVLSYTHLGALGLGRGIHGYLMRNKFGIDSDDKNLETSILNMYAKCGSIVLAQRCFDIMVLKDTVAWSSMIEGYAVHGLGSEALRLFHQMQKEGITPNGVTFLSLLSACSHSGLVSEGNEVFDCMTRNYGIKPDLSHYTCMVDLLGRSGKLHEALEVINSMDAEPDGRIWGSLLASCRTYSDGKLGNYAAQKIFDLEPDNVGYHVVLSNIHATTGKWDVTKNIRKFMGEKGFVRRPGWSCIEEKGGLQMFVAGDRSHPQAGEIYEALGCLSKCMEEIHAFETSWMGWGCIFTTKE</sequence>
<evidence type="ECO:0000313" key="4">
    <source>
        <dbReference type="RefSeq" id="XP_010929475.1"/>
    </source>
</evidence>
<dbReference type="Pfam" id="PF01535">
    <property type="entry name" value="PPR"/>
    <property type="match status" value="3"/>
</dbReference>
<dbReference type="Pfam" id="PF20431">
    <property type="entry name" value="E_motif"/>
    <property type="match status" value="1"/>
</dbReference>
<dbReference type="PANTHER" id="PTHR24015">
    <property type="entry name" value="OS07G0578800 PROTEIN-RELATED"/>
    <property type="match status" value="1"/>
</dbReference>
<dbReference type="AlphaFoldDB" id="A0A6I9RMS3"/>
<gene>
    <name evidence="4" type="primary">LOC105050947</name>
</gene>
<evidence type="ECO:0000313" key="3">
    <source>
        <dbReference type="Proteomes" id="UP000504607"/>
    </source>
</evidence>
<dbReference type="OrthoDB" id="185373at2759"/>
<dbReference type="KEGG" id="egu:105050947"/>
<dbReference type="GO" id="GO:0003723">
    <property type="term" value="F:RNA binding"/>
    <property type="evidence" value="ECO:0007669"/>
    <property type="project" value="InterPro"/>
</dbReference>
<dbReference type="PROSITE" id="PS51375">
    <property type="entry name" value="PPR"/>
    <property type="match status" value="7"/>
</dbReference>
<evidence type="ECO:0000256" key="1">
    <source>
        <dbReference type="ARBA" id="ARBA00022737"/>
    </source>
</evidence>
<dbReference type="GeneID" id="105050947"/>
<dbReference type="FunFam" id="1.25.40.10:FF:000344">
    <property type="entry name" value="Pentatricopeptide repeat-containing protein"/>
    <property type="match status" value="1"/>
</dbReference>
<accession>A0A6I9RMS3</accession>
<name>A0A6I9RMS3_ELAGV</name>
<dbReference type="Pfam" id="PF12854">
    <property type="entry name" value="PPR_1"/>
    <property type="match status" value="1"/>
</dbReference>
<dbReference type="NCBIfam" id="TIGR00756">
    <property type="entry name" value="PPR"/>
    <property type="match status" value="7"/>
</dbReference>
<keyword evidence="3" id="KW-1185">Reference proteome</keyword>
<dbReference type="Gene3D" id="1.25.40.10">
    <property type="entry name" value="Tetratricopeptide repeat domain"/>
    <property type="match status" value="5"/>
</dbReference>
<organism evidence="3 4">
    <name type="scientific">Elaeis guineensis var. tenera</name>
    <name type="common">Oil palm</name>
    <dbReference type="NCBI Taxonomy" id="51953"/>
    <lineage>
        <taxon>Eukaryota</taxon>
        <taxon>Viridiplantae</taxon>
        <taxon>Streptophyta</taxon>
        <taxon>Embryophyta</taxon>
        <taxon>Tracheophyta</taxon>
        <taxon>Spermatophyta</taxon>
        <taxon>Magnoliopsida</taxon>
        <taxon>Liliopsida</taxon>
        <taxon>Arecaceae</taxon>
        <taxon>Arecoideae</taxon>
        <taxon>Cocoseae</taxon>
        <taxon>Elaeidinae</taxon>
        <taxon>Elaeis</taxon>
    </lineage>
</organism>
<dbReference type="InterPro" id="IPR002885">
    <property type="entry name" value="PPR_rpt"/>
</dbReference>
<keyword evidence="1" id="KW-0677">Repeat</keyword>
<feature type="repeat" description="PPR" evidence="2">
    <location>
        <begin position="356"/>
        <end position="390"/>
    </location>
</feature>
<dbReference type="InParanoid" id="A0A6I9RMS3"/>
<dbReference type="RefSeq" id="XP_010929475.1">
    <property type="nucleotide sequence ID" value="XM_010931173.3"/>
</dbReference>
<feature type="repeat" description="PPR" evidence="2">
    <location>
        <begin position="495"/>
        <end position="530"/>
    </location>
</feature>
<dbReference type="InterPro" id="IPR046848">
    <property type="entry name" value="E_motif"/>
</dbReference>
<dbReference type="PANTHER" id="PTHR24015:SF548">
    <property type="entry name" value="OS08G0340900 PROTEIN"/>
    <property type="match status" value="1"/>
</dbReference>
<feature type="repeat" description="PPR" evidence="2">
    <location>
        <begin position="156"/>
        <end position="190"/>
    </location>
</feature>
<feature type="repeat" description="PPR" evidence="2">
    <location>
        <begin position="54"/>
        <end position="88"/>
    </location>
</feature>
<feature type="repeat" description="PPR" evidence="2">
    <location>
        <begin position="460"/>
        <end position="494"/>
    </location>
</feature>
<dbReference type="InterPro" id="IPR046960">
    <property type="entry name" value="PPR_At4g14850-like_plant"/>
</dbReference>
<feature type="repeat" description="PPR" evidence="2">
    <location>
        <begin position="531"/>
        <end position="561"/>
    </location>
</feature>
<protein>
    <submittedName>
        <fullName evidence="4">Pentatricopeptide repeat-containing protein At4g35130, chloroplastic-like</fullName>
    </submittedName>
</protein>
<dbReference type="Pfam" id="PF20430">
    <property type="entry name" value="Eplus_motif"/>
    <property type="match status" value="1"/>
</dbReference>
<dbReference type="GO" id="GO:0009451">
    <property type="term" value="P:RNA modification"/>
    <property type="evidence" value="ECO:0007669"/>
    <property type="project" value="InterPro"/>
</dbReference>
<reference evidence="4" key="1">
    <citation type="submission" date="2025-08" db="UniProtKB">
        <authorList>
            <consortium name="RefSeq"/>
        </authorList>
    </citation>
    <scope>IDENTIFICATION</scope>
</reference>